<dbReference type="InterPro" id="IPR000463">
    <property type="entry name" value="Fatty_acid-bd"/>
</dbReference>
<dbReference type="InterPro" id="IPR000566">
    <property type="entry name" value="Lipocln_cytosolic_FA-bd_dom"/>
</dbReference>
<dbReference type="EMBL" id="JAVHJS010000003">
    <property type="protein sequence ID" value="KAK2864276.1"/>
    <property type="molecule type" value="Genomic_DNA"/>
</dbReference>
<dbReference type="PANTHER" id="PTHR11955">
    <property type="entry name" value="FATTY ACID BINDING PROTEIN"/>
    <property type="match status" value="1"/>
</dbReference>
<proteinExistence type="inferred from homology"/>
<name>A0AA88NRS6_TACVA</name>
<accession>A0AA88NRS6</accession>
<dbReference type="InterPro" id="IPR031259">
    <property type="entry name" value="ILBP"/>
</dbReference>
<evidence type="ECO:0000313" key="3">
    <source>
        <dbReference type="EMBL" id="KAK2864276.1"/>
    </source>
</evidence>
<protein>
    <recommendedName>
        <fullName evidence="2">Lipocalin/cytosolic fatty-acid binding domain-containing protein</fullName>
    </recommendedName>
</protein>
<dbReference type="PRINTS" id="PR00178">
    <property type="entry name" value="FATTYACIDBP"/>
</dbReference>
<evidence type="ECO:0000256" key="1">
    <source>
        <dbReference type="ARBA" id="ARBA00008390"/>
    </source>
</evidence>
<keyword evidence="4" id="KW-1185">Reference proteome</keyword>
<dbReference type="SUPFAM" id="SSF50814">
    <property type="entry name" value="Lipocalins"/>
    <property type="match status" value="1"/>
</dbReference>
<dbReference type="GO" id="GO:0008289">
    <property type="term" value="F:lipid binding"/>
    <property type="evidence" value="ECO:0007669"/>
    <property type="project" value="InterPro"/>
</dbReference>
<gene>
    <name evidence="3" type="ORF">Q7C36_003430</name>
</gene>
<evidence type="ECO:0000313" key="4">
    <source>
        <dbReference type="Proteomes" id="UP001187315"/>
    </source>
</evidence>
<dbReference type="AlphaFoldDB" id="A0AA88NRS6"/>
<organism evidence="3 4">
    <name type="scientific">Tachysurus vachellii</name>
    <name type="common">Darkbarbel catfish</name>
    <name type="synonym">Pelteobagrus vachellii</name>
    <dbReference type="NCBI Taxonomy" id="175792"/>
    <lineage>
        <taxon>Eukaryota</taxon>
        <taxon>Metazoa</taxon>
        <taxon>Chordata</taxon>
        <taxon>Craniata</taxon>
        <taxon>Vertebrata</taxon>
        <taxon>Euteleostomi</taxon>
        <taxon>Actinopterygii</taxon>
        <taxon>Neopterygii</taxon>
        <taxon>Teleostei</taxon>
        <taxon>Ostariophysi</taxon>
        <taxon>Siluriformes</taxon>
        <taxon>Bagridae</taxon>
        <taxon>Tachysurus</taxon>
    </lineage>
</organism>
<dbReference type="Gene3D" id="2.40.128.20">
    <property type="match status" value="1"/>
</dbReference>
<dbReference type="Proteomes" id="UP001187315">
    <property type="component" value="Unassembled WGS sequence"/>
</dbReference>
<comment type="caution">
    <text evidence="3">The sequence shown here is derived from an EMBL/GenBank/DDBJ whole genome shotgun (WGS) entry which is preliminary data.</text>
</comment>
<evidence type="ECO:0000259" key="2">
    <source>
        <dbReference type="Pfam" id="PF00061"/>
    </source>
</evidence>
<dbReference type="FunFam" id="2.40.128.20:FF:000001">
    <property type="entry name" value="Fatty acid-binding protein, adipocyte"/>
    <property type="match status" value="1"/>
</dbReference>
<dbReference type="InterPro" id="IPR012674">
    <property type="entry name" value="Calycin"/>
</dbReference>
<feature type="domain" description="Lipocalin/cytosolic fatty-acid binding" evidence="2">
    <location>
        <begin position="6"/>
        <end position="129"/>
    </location>
</feature>
<dbReference type="Pfam" id="PF00061">
    <property type="entry name" value="Lipocalin"/>
    <property type="match status" value="1"/>
</dbReference>
<reference evidence="3" key="1">
    <citation type="submission" date="2023-08" db="EMBL/GenBank/DDBJ databases">
        <title>Pelteobagrus vachellii genome.</title>
        <authorList>
            <person name="Liu H."/>
        </authorList>
    </citation>
    <scope>NUCLEOTIDE SEQUENCE</scope>
    <source>
        <strain evidence="3">PRFRI_2022a</strain>
        <tissue evidence="3">Muscle</tissue>
    </source>
</reference>
<sequence>MDAFLGSWKLVKKENYSEYLAAIGVGEEQINIALIVQPILTFYKDGEFIVVKTETSILTGEVWFRLGEEYFEVTKDGRRCMNVVTLDGNKLVQVQKWNDKQTTIVREVKGENMITTFTYEKTVSTHNYKKV</sequence>
<comment type="similarity">
    <text evidence="1">Belongs to the calycin superfamily. Fatty-acid binding protein (FABP) family.</text>
</comment>